<dbReference type="Gene3D" id="2.40.30.10">
    <property type="entry name" value="Translation factors"/>
    <property type="match status" value="1"/>
</dbReference>
<evidence type="ECO:0000256" key="1">
    <source>
        <dbReference type="ARBA" id="ARBA00022741"/>
    </source>
</evidence>
<evidence type="ECO:0000259" key="4">
    <source>
        <dbReference type="Pfam" id="PF07727"/>
    </source>
</evidence>
<evidence type="ECO:0000256" key="2">
    <source>
        <dbReference type="ARBA" id="ARBA00023134"/>
    </source>
</evidence>
<dbReference type="AlphaFoldDB" id="A0A6L2P669"/>
<evidence type="ECO:0000313" key="6">
    <source>
        <dbReference type="EMBL" id="GEU92354.1"/>
    </source>
</evidence>
<dbReference type="PANTHER" id="PTHR11439:SF495">
    <property type="entry name" value="REVERSE TRANSCRIPTASE, RNA-DEPENDENT DNA POLYMERASE-RELATED"/>
    <property type="match status" value="1"/>
</dbReference>
<dbReference type="InterPro" id="IPR015256">
    <property type="entry name" value="eIF2g_C"/>
</dbReference>
<feature type="domain" description="Reverse transcriptase Ty1/copia-type" evidence="4">
    <location>
        <begin position="139"/>
        <end position="188"/>
    </location>
</feature>
<protein>
    <submittedName>
        <fullName evidence="6">Retrovirus-related Pol polyprotein from transposon TNT 1-94</fullName>
    </submittedName>
</protein>
<gene>
    <name evidence="6" type="ORF">Tci_064332</name>
</gene>
<organism evidence="6">
    <name type="scientific">Tanacetum cinerariifolium</name>
    <name type="common">Dalmatian daisy</name>
    <name type="synonym">Chrysanthemum cinerariifolium</name>
    <dbReference type="NCBI Taxonomy" id="118510"/>
    <lineage>
        <taxon>Eukaryota</taxon>
        <taxon>Viridiplantae</taxon>
        <taxon>Streptophyta</taxon>
        <taxon>Embryophyta</taxon>
        <taxon>Tracheophyta</taxon>
        <taxon>Spermatophyta</taxon>
        <taxon>Magnoliopsida</taxon>
        <taxon>eudicotyledons</taxon>
        <taxon>Gunneridae</taxon>
        <taxon>Pentapetalae</taxon>
        <taxon>asterids</taxon>
        <taxon>campanulids</taxon>
        <taxon>Asterales</taxon>
        <taxon>Asteraceae</taxon>
        <taxon>Asteroideae</taxon>
        <taxon>Anthemideae</taxon>
        <taxon>Anthemidinae</taxon>
        <taxon>Tanacetum</taxon>
    </lineage>
</organism>
<reference evidence="6" key="1">
    <citation type="journal article" date="2019" name="Sci. Rep.">
        <title>Draft genome of Tanacetum cinerariifolium, the natural source of mosquito coil.</title>
        <authorList>
            <person name="Yamashiro T."/>
            <person name="Shiraishi A."/>
            <person name="Satake H."/>
            <person name="Nakayama K."/>
        </authorList>
    </citation>
    <scope>NUCLEOTIDE SEQUENCE</scope>
</reference>
<feature type="region of interest" description="Disordered" evidence="3">
    <location>
        <begin position="291"/>
        <end position="321"/>
    </location>
</feature>
<evidence type="ECO:0000256" key="3">
    <source>
        <dbReference type="SAM" id="MobiDB-lite"/>
    </source>
</evidence>
<feature type="domain" description="Initiation factor eIF2 gamma C-terminal" evidence="5">
    <location>
        <begin position="40"/>
        <end position="90"/>
    </location>
</feature>
<keyword evidence="2" id="KW-0342">GTP-binding</keyword>
<dbReference type="InterPro" id="IPR009001">
    <property type="entry name" value="Transl_elong_EF1A/Init_IF2_C"/>
</dbReference>
<dbReference type="Pfam" id="PF07727">
    <property type="entry name" value="RVT_2"/>
    <property type="match status" value="1"/>
</dbReference>
<dbReference type="SUPFAM" id="SSF50465">
    <property type="entry name" value="EF-Tu/eEF-1alpha/eIF2-gamma C-terminal domain"/>
    <property type="match status" value="1"/>
</dbReference>
<dbReference type="InterPro" id="IPR013103">
    <property type="entry name" value="RVT_2"/>
</dbReference>
<dbReference type="GO" id="GO:0005525">
    <property type="term" value="F:GTP binding"/>
    <property type="evidence" value="ECO:0007669"/>
    <property type="project" value="UniProtKB-KW"/>
</dbReference>
<accession>A0A6L2P669</accession>
<keyword evidence="1" id="KW-0547">Nucleotide-binding</keyword>
<proteinExistence type="predicted"/>
<dbReference type="PANTHER" id="PTHR11439">
    <property type="entry name" value="GAG-POL-RELATED RETROTRANSPOSON"/>
    <property type="match status" value="1"/>
</dbReference>
<dbReference type="Pfam" id="PF09173">
    <property type="entry name" value="eIF2_C"/>
    <property type="match status" value="1"/>
</dbReference>
<sequence length="342" mass="38722">MGPPFIYGSGPPNSLADPAYDHHLNNPILSDNRKLQLGKKFTLLGRLLDVKTSGEDKQGKVLTLTKEEILMLKIGSMYTRARVLAVKKGLIVKNDKVVKKDLARLRLVNLYAPAKTLQTCTPSNKLISTPEDEQSIIRFRQEEGIDFEELFAPIACIEAIRIFIAYAAHKNMTVFQMDVKPAFLNDQCDLVDIPKVERLKLYEDQNRTLVDPNRYRGMVGSLMYLTASRPDLVFVICMCTRYQAKHTKKNLTAVKRVFRYLKGTINMVLWYPKGIEFDLTAFADVGHVGCQDSRKSSGNKWKRYEDGGESPKNMVENGGGDSGLKGCLDPWFVKQRSPKHIF</sequence>
<evidence type="ECO:0000259" key="5">
    <source>
        <dbReference type="Pfam" id="PF09173"/>
    </source>
</evidence>
<dbReference type="EMBL" id="BKCJ010010610">
    <property type="protein sequence ID" value="GEU92354.1"/>
    <property type="molecule type" value="Genomic_DNA"/>
</dbReference>
<name>A0A6L2P669_TANCI</name>
<comment type="caution">
    <text evidence="6">The sequence shown here is derived from an EMBL/GenBank/DDBJ whole genome shotgun (WGS) entry which is preliminary data.</text>
</comment>